<proteinExistence type="predicted"/>
<evidence type="ECO:0008006" key="4">
    <source>
        <dbReference type="Google" id="ProtNLM"/>
    </source>
</evidence>
<keyword evidence="3" id="KW-1185">Reference proteome</keyword>
<dbReference type="RefSeq" id="WP_354149892.1">
    <property type="nucleotide sequence ID" value="NZ_JBEPMN010000001.1"/>
</dbReference>
<feature type="compositionally biased region" description="Polar residues" evidence="1">
    <location>
        <begin position="219"/>
        <end position="238"/>
    </location>
</feature>
<evidence type="ECO:0000313" key="2">
    <source>
        <dbReference type="EMBL" id="MET3659979.1"/>
    </source>
</evidence>
<feature type="region of interest" description="Disordered" evidence="1">
    <location>
        <begin position="1"/>
        <end position="26"/>
    </location>
</feature>
<protein>
    <recommendedName>
        <fullName evidence="4">Helix-turn-helix domain-containing protein</fullName>
    </recommendedName>
</protein>
<reference evidence="2 3" key="1">
    <citation type="submission" date="2024-06" db="EMBL/GenBank/DDBJ databases">
        <title>Genomic Encyclopedia of Type Strains, Phase IV (KMG-IV): sequencing the most valuable type-strain genomes for metagenomic binning, comparative biology and taxonomic classification.</title>
        <authorList>
            <person name="Goeker M."/>
        </authorList>
    </citation>
    <scope>NUCLEOTIDE SEQUENCE [LARGE SCALE GENOMIC DNA]</scope>
    <source>
        <strain evidence="2 3">DSM 19730</strain>
    </source>
</reference>
<feature type="region of interest" description="Disordered" evidence="1">
    <location>
        <begin position="218"/>
        <end position="263"/>
    </location>
</feature>
<accession>A0ABV2KFZ3</accession>
<comment type="caution">
    <text evidence="2">The sequence shown here is derived from an EMBL/GenBank/DDBJ whole genome shotgun (WGS) entry which is preliminary data.</text>
</comment>
<feature type="compositionally biased region" description="Polar residues" evidence="1">
    <location>
        <begin position="14"/>
        <end position="26"/>
    </location>
</feature>
<dbReference type="Proteomes" id="UP001549143">
    <property type="component" value="Unassembled WGS sequence"/>
</dbReference>
<feature type="compositionally biased region" description="Basic and acidic residues" evidence="1">
    <location>
        <begin position="250"/>
        <end position="263"/>
    </location>
</feature>
<name>A0ABV2KFZ3_9HYPH</name>
<sequence>MTAAAKKNPAHGSSRAQGDNIKGQSANYTQAQEAFKSLRSQPGFDERDFEAWESDRFCQQNGISGSELAEIIRNTRPKKATTRFEWLAAVTEAAGRGTVTLKGVLVANVLFQHFNDSSPYAWPSWKTIARLAGWSETNRQGVAEGLKQLSDIGAITRIAARDCPEAITAKILTPKTKGGSGRDARSVVFKRVDALEWKKGDVSMIHVHTCVREPETLNHKVQPQPATQGFLSSTTVPSSEAYKTAATSQIRDDGEDERRQAYG</sequence>
<dbReference type="EMBL" id="JBEPMN010000001">
    <property type="protein sequence ID" value="MET3659979.1"/>
    <property type="molecule type" value="Genomic_DNA"/>
</dbReference>
<organism evidence="2 3">
    <name type="scientific">Aquamicrobium ahrensii</name>
    <dbReference type="NCBI Taxonomy" id="469551"/>
    <lineage>
        <taxon>Bacteria</taxon>
        <taxon>Pseudomonadati</taxon>
        <taxon>Pseudomonadota</taxon>
        <taxon>Alphaproteobacteria</taxon>
        <taxon>Hyphomicrobiales</taxon>
        <taxon>Phyllobacteriaceae</taxon>
        <taxon>Aquamicrobium</taxon>
    </lineage>
</organism>
<evidence type="ECO:0000256" key="1">
    <source>
        <dbReference type="SAM" id="MobiDB-lite"/>
    </source>
</evidence>
<gene>
    <name evidence="2" type="ORF">ABID44_000279</name>
</gene>
<evidence type="ECO:0000313" key="3">
    <source>
        <dbReference type="Proteomes" id="UP001549143"/>
    </source>
</evidence>